<proteinExistence type="inferred from homology"/>
<dbReference type="AlphaFoldDB" id="W7Y9N3"/>
<gene>
    <name evidence="9" type="ORF">JCM16418_1768</name>
</gene>
<feature type="transmembrane region" description="Helical" evidence="8">
    <location>
        <begin position="115"/>
        <end position="133"/>
    </location>
</feature>
<dbReference type="eggNOG" id="ENOG502Z93X">
    <property type="taxonomic scope" value="Bacteria"/>
</dbReference>
<feature type="transmembrane region" description="Helical" evidence="8">
    <location>
        <begin position="39"/>
        <end position="60"/>
    </location>
</feature>
<keyword evidence="6 8" id="KW-1133">Transmembrane helix</keyword>
<reference evidence="9 10" key="1">
    <citation type="journal article" date="2014" name="Genome Announc.">
        <title>Draft Genome Sequence of Paenibacillus pini JCM 16418T, Isolated from the Rhizosphere of Pine Tree.</title>
        <authorList>
            <person name="Yuki M."/>
            <person name="Oshima K."/>
            <person name="Suda W."/>
            <person name="Oshida Y."/>
            <person name="Kitamura K."/>
            <person name="Iida Y."/>
            <person name="Hattori M."/>
            <person name="Ohkuma M."/>
        </authorList>
    </citation>
    <scope>NUCLEOTIDE SEQUENCE [LARGE SCALE GENOMIC DNA]</scope>
    <source>
        <strain evidence="9 10">JCM 16418</strain>
    </source>
</reference>
<sequence length="364" mass="40819">MSTSKITFVQVCLILMLTNGLTSHVILNPMILDASGRDAWLSVLFATVLFVPWVLILVWFMRKSGQSKLQPWLAARSNPIISWIAVAPVILQLYLIGGLTVMHTATWTITNYLPATPKLVLIASIAFACYYAAKLGINSIAISSGILLPIVVLLGIFVSVANTPVKDFSLLRPILEHGMQPPLTGMIYAGGGFIELLIIITMQHRIKTQVKSWHLLIFALIICLMTIGPIIGGITEFGPLEAAKQTESPYEQWRLVKIGDYIEHVDFLSVYQWLSGATVRISIALFLLADLMPFKTREMGRRFILAITFSYILLSMLPISQERFYQWVYHFYFPFSLISGIVSTMIWVGISFSTKKKPKEEKTT</sequence>
<evidence type="ECO:0000313" key="10">
    <source>
        <dbReference type="Proteomes" id="UP000019364"/>
    </source>
</evidence>
<evidence type="ECO:0000256" key="8">
    <source>
        <dbReference type="SAM" id="Phobius"/>
    </source>
</evidence>
<dbReference type="GO" id="GO:0016020">
    <property type="term" value="C:membrane"/>
    <property type="evidence" value="ECO:0007669"/>
    <property type="project" value="UniProtKB-SubCell"/>
</dbReference>
<keyword evidence="5 8" id="KW-0812">Transmembrane</keyword>
<dbReference type="Proteomes" id="UP000019364">
    <property type="component" value="Unassembled WGS sequence"/>
</dbReference>
<feature type="transmembrane region" description="Helical" evidence="8">
    <location>
        <begin position="331"/>
        <end position="352"/>
    </location>
</feature>
<dbReference type="NCBIfam" id="TIGR00912">
    <property type="entry name" value="2A0309"/>
    <property type="match status" value="1"/>
</dbReference>
<evidence type="ECO:0000256" key="4">
    <source>
        <dbReference type="ARBA" id="ARBA00022544"/>
    </source>
</evidence>
<keyword evidence="4" id="KW-0309">Germination</keyword>
<keyword evidence="7 8" id="KW-0472">Membrane</keyword>
<dbReference type="GO" id="GO:0009847">
    <property type="term" value="P:spore germination"/>
    <property type="evidence" value="ECO:0007669"/>
    <property type="project" value="InterPro"/>
</dbReference>
<dbReference type="PANTHER" id="PTHR34975">
    <property type="entry name" value="SPORE GERMINATION PROTEIN A2"/>
    <property type="match status" value="1"/>
</dbReference>
<dbReference type="RefSeq" id="WP_036647464.1">
    <property type="nucleotide sequence ID" value="NZ_BAVZ01000004.1"/>
</dbReference>
<name>W7Y9N3_9BACL</name>
<evidence type="ECO:0000256" key="6">
    <source>
        <dbReference type="ARBA" id="ARBA00022989"/>
    </source>
</evidence>
<feature type="transmembrane region" description="Helical" evidence="8">
    <location>
        <begin position="80"/>
        <end position="103"/>
    </location>
</feature>
<dbReference type="InterPro" id="IPR004761">
    <property type="entry name" value="Spore_GerAB"/>
</dbReference>
<feature type="transmembrane region" description="Helical" evidence="8">
    <location>
        <begin position="140"/>
        <end position="161"/>
    </location>
</feature>
<evidence type="ECO:0000256" key="7">
    <source>
        <dbReference type="ARBA" id="ARBA00023136"/>
    </source>
</evidence>
<keyword evidence="10" id="KW-1185">Reference proteome</keyword>
<feature type="transmembrane region" description="Helical" evidence="8">
    <location>
        <begin position="213"/>
        <end position="234"/>
    </location>
</feature>
<dbReference type="Pfam" id="PF03845">
    <property type="entry name" value="Spore_permease"/>
    <property type="match status" value="1"/>
</dbReference>
<organism evidence="9 10">
    <name type="scientific">Paenibacillus pini JCM 16418</name>
    <dbReference type="NCBI Taxonomy" id="1236976"/>
    <lineage>
        <taxon>Bacteria</taxon>
        <taxon>Bacillati</taxon>
        <taxon>Bacillota</taxon>
        <taxon>Bacilli</taxon>
        <taxon>Bacillales</taxon>
        <taxon>Paenibacillaceae</taxon>
        <taxon>Paenibacillus</taxon>
    </lineage>
</organism>
<evidence type="ECO:0000256" key="1">
    <source>
        <dbReference type="ARBA" id="ARBA00004141"/>
    </source>
</evidence>
<dbReference type="STRING" id="1236976.JCM16418_1768"/>
<dbReference type="OrthoDB" id="2381188at2"/>
<protein>
    <submittedName>
        <fullName evidence="9">Spore germination protein GerXB</fullName>
    </submittedName>
</protein>
<feature type="transmembrane region" description="Helical" evidence="8">
    <location>
        <begin position="303"/>
        <end position="319"/>
    </location>
</feature>
<feature type="transmembrane region" description="Helical" evidence="8">
    <location>
        <begin position="181"/>
        <end position="201"/>
    </location>
</feature>
<keyword evidence="3" id="KW-0813">Transport</keyword>
<evidence type="ECO:0000256" key="2">
    <source>
        <dbReference type="ARBA" id="ARBA00007998"/>
    </source>
</evidence>
<comment type="similarity">
    <text evidence="2">Belongs to the amino acid-polyamine-organocation (APC) superfamily. Spore germination protein (SGP) (TC 2.A.3.9) family.</text>
</comment>
<evidence type="ECO:0000313" key="9">
    <source>
        <dbReference type="EMBL" id="GAF07740.1"/>
    </source>
</evidence>
<dbReference type="EMBL" id="BAVZ01000004">
    <property type="protein sequence ID" value="GAF07740.1"/>
    <property type="molecule type" value="Genomic_DNA"/>
</dbReference>
<dbReference type="PANTHER" id="PTHR34975:SF2">
    <property type="entry name" value="SPORE GERMINATION PROTEIN A2"/>
    <property type="match status" value="1"/>
</dbReference>
<feature type="transmembrane region" description="Helical" evidence="8">
    <location>
        <begin position="270"/>
        <end position="291"/>
    </location>
</feature>
<evidence type="ECO:0000256" key="3">
    <source>
        <dbReference type="ARBA" id="ARBA00022448"/>
    </source>
</evidence>
<accession>W7Y9N3</accession>
<comment type="caution">
    <text evidence="9">The sequence shown here is derived from an EMBL/GenBank/DDBJ whole genome shotgun (WGS) entry which is preliminary data.</text>
</comment>
<evidence type="ECO:0000256" key="5">
    <source>
        <dbReference type="ARBA" id="ARBA00022692"/>
    </source>
</evidence>
<comment type="subcellular location">
    <subcellularLocation>
        <location evidence="1">Membrane</location>
        <topology evidence="1">Multi-pass membrane protein</topology>
    </subcellularLocation>
</comment>